<dbReference type="InterPro" id="IPR025202">
    <property type="entry name" value="PLD-like_dom"/>
</dbReference>
<dbReference type="EC" id="2.7.8.-" evidence="2"/>
<proteinExistence type="predicted"/>
<feature type="domain" description="PLD phosphodiesterase" evidence="1">
    <location>
        <begin position="183"/>
        <end position="210"/>
    </location>
</feature>
<sequence>MRKTHNIRAMKEFSAQYGMPLAKFLLMPALCLSFLGGCSLPPLDKRPESQALTPAESAATALGRGIAPVAAAHPGKSGIHPLGDAHDAFAARMMLARAAERSLDVQYYIWHNDMTGTMLLEALHAAADRGVRVRLLLDDNGTAGLDKVLAALDAHPLIEVRLYNPFVLRWPKPLGYVTDFSRLNRRMHNKSFTADNQATIIGGRNIGDEYFGAASGVLFTDLDVLAIGSAVNDVSQDFDRYWASDSAYPVDRILKPAGPGELDALEEQANKVEGSPEAAAYARAMKQLPFIRQLLEGNLPLEWADTRMVSDDPRKTLGTAPREAMLPHQLHEIIGEPTRDLQLVSPYFVPTARGTEAFAKLAQSGVKVQVLTNALEATDVAVVHSGYARRRKDLLAGGVQLYEMKRQAGGAERNKSMGPFGSSGSSLHAKTFAVDGERVFIGSFNFDPRSATLNTELGFVIDSPTLAGRIAEAFQQEVPRVAYRVCLDERGELIWEEQRDGQPPLRHDTEPGTSAWKRFSVWFVSLLPIESML</sequence>
<keyword evidence="2" id="KW-0808">Transferase</keyword>
<dbReference type="SMART" id="SM00155">
    <property type="entry name" value="PLDc"/>
    <property type="match status" value="2"/>
</dbReference>
<dbReference type="Pfam" id="PF13091">
    <property type="entry name" value="PLDc_2"/>
    <property type="match status" value="2"/>
</dbReference>
<evidence type="ECO:0000259" key="1">
    <source>
        <dbReference type="PROSITE" id="PS50035"/>
    </source>
</evidence>
<dbReference type="Gene3D" id="3.30.870.10">
    <property type="entry name" value="Endonuclease Chain A"/>
    <property type="match status" value="2"/>
</dbReference>
<evidence type="ECO:0000313" key="3">
    <source>
        <dbReference type="Proteomes" id="UP000494105"/>
    </source>
</evidence>
<gene>
    <name evidence="2" type="primary">clsC</name>
    <name evidence="2" type="ORF">LMG1861_00391</name>
</gene>
<dbReference type="GO" id="GO:0030572">
    <property type="term" value="F:phosphatidyltransferase activity"/>
    <property type="evidence" value="ECO:0007669"/>
    <property type="project" value="UniProtKB-ARBA"/>
</dbReference>
<dbReference type="AlphaFoldDB" id="A0A6S7DGH6"/>
<name>A0A6S7DGH6_9BURK</name>
<reference evidence="2 3" key="1">
    <citation type="submission" date="2020-04" db="EMBL/GenBank/DDBJ databases">
        <authorList>
            <person name="De Canck E."/>
        </authorList>
    </citation>
    <scope>NUCLEOTIDE SEQUENCE [LARGE SCALE GENOMIC DNA]</scope>
    <source>
        <strain evidence="2 3">LMG 1861</strain>
    </source>
</reference>
<dbReference type="EMBL" id="CADILD010000001">
    <property type="protein sequence ID" value="CAB3823668.1"/>
    <property type="molecule type" value="Genomic_DNA"/>
</dbReference>
<dbReference type="CDD" id="cd09113">
    <property type="entry name" value="PLDc_ymdC_like_2"/>
    <property type="match status" value="1"/>
</dbReference>
<dbReference type="PROSITE" id="PS50035">
    <property type="entry name" value="PLD"/>
    <property type="match status" value="2"/>
</dbReference>
<dbReference type="PANTHER" id="PTHR21248:SF12">
    <property type="entry name" value="CARDIOLIPIN SYNTHASE C"/>
    <property type="match status" value="1"/>
</dbReference>
<dbReference type="FunFam" id="3.30.870.10:FF:000024">
    <property type="entry name" value="Cardiolipin synthase C"/>
    <property type="match status" value="1"/>
</dbReference>
<dbReference type="SUPFAM" id="SSF56024">
    <property type="entry name" value="Phospholipase D/nuclease"/>
    <property type="match status" value="2"/>
</dbReference>
<dbReference type="PANTHER" id="PTHR21248">
    <property type="entry name" value="CARDIOLIPIN SYNTHASE"/>
    <property type="match status" value="1"/>
</dbReference>
<accession>A0A6S7DGH6</accession>
<protein>
    <submittedName>
        <fullName evidence="2">Cardiolipin synthase C</fullName>
        <ecNumber evidence="2">2.7.8.-</ecNumber>
    </submittedName>
</protein>
<feature type="domain" description="PLD phosphodiesterase" evidence="1">
    <location>
        <begin position="423"/>
        <end position="450"/>
    </location>
</feature>
<dbReference type="Proteomes" id="UP000494105">
    <property type="component" value="Unassembled WGS sequence"/>
</dbReference>
<evidence type="ECO:0000313" key="2">
    <source>
        <dbReference type="EMBL" id="CAB3823668.1"/>
    </source>
</evidence>
<dbReference type="CDD" id="cd09111">
    <property type="entry name" value="PLDc_ymdC_like_1"/>
    <property type="match status" value="1"/>
</dbReference>
<dbReference type="GO" id="GO:0032049">
    <property type="term" value="P:cardiolipin biosynthetic process"/>
    <property type="evidence" value="ECO:0007669"/>
    <property type="project" value="UniProtKB-ARBA"/>
</dbReference>
<organism evidence="2 3">
    <name type="scientific">Achromobacter piechaudii</name>
    <dbReference type="NCBI Taxonomy" id="72556"/>
    <lineage>
        <taxon>Bacteria</taxon>
        <taxon>Pseudomonadati</taxon>
        <taxon>Pseudomonadota</taxon>
        <taxon>Betaproteobacteria</taxon>
        <taxon>Burkholderiales</taxon>
        <taxon>Alcaligenaceae</taxon>
        <taxon>Achromobacter</taxon>
    </lineage>
</organism>
<dbReference type="InterPro" id="IPR001736">
    <property type="entry name" value="PLipase_D/transphosphatidylase"/>
</dbReference>